<dbReference type="Proteomes" id="UP000184028">
    <property type="component" value="Unassembled WGS sequence"/>
</dbReference>
<evidence type="ECO:0000313" key="1">
    <source>
        <dbReference type="EMBL" id="SHL13677.1"/>
    </source>
</evidence>
<proteinExistence type="predicted"/>
<name>A0A1M6Y613_9FLAO</name>
<dbReference type="AlphaFoldDB" id="A0A1M6Y613"/>
<organism evidence="1 2">
    <name type="scientific">Flavobacterium chilense</name>
    <dbReference type="NCBI Taxonomy" id="946677"/>
    <lineage>
        <taxon>Bacteria</taxon>
        <taxon>Pseudomonadati</taxon>
        <taxon>Bacteroidota</taxon>
        <taxon>Flavobacteriia</taxon>
        <taxon>Flavobacteriales</taxon>
        <taxon>Flavobacteriaceae</taxon>
        <taxon>Flavobacterium</taxon>
    </lineage>
</organism>
<dbReference type="OrthoDB" id="790721at2"/>
<accession>A0A1M6Y613</accession>
<evidence type="ECO:0000313" key="2">
    <source>
        <dbReference type="Proteomes" id="UP000184028"/>
    </source>
</evidence>
<reference evidence="2" key="1">
    <citation type="submission" date="2016-11" db="EMBL/GenBank/DDBJ databases">
        <authorList>
            <person name="Varghese N."/>
            <person name="Submissions S."/>
        </authorList>
    </citation>
    <scope>NUCLEOTIDE SEQUENCE [LARGE SCALE GENOMIC DNA]</scope>
    <source>
        <strain evidence="2">DSM 24724</strain>
    </source>
</reference>
<dbReference type="EMBL" id="FRBT01000001">
    <property type="protein sequence ID" value="SHL13677.1"/>
    <property type="molecule type" value="Genomic_DNA"/>
</dbReference>
<gene>
    <name evidence="1" type="ORF">SAMN05444484_101432</name>
</gene>
<dbReference type="RefSeq" id="WP_068843266.1">
    <property type="nucleotide sequence ID" value="NZ_FRBT01000001.1"/>
</dbReference>
<keyword evidence="2" id="KW-1185">Reference proteome</keyword>
<protein>
    <submittedName>
        <fullName evidence="1">Uncharacterized protein</fullName>
    </submittedName>
</protein>
<sequence>MKIVLENKGIKTDTFYIPPFVLYEGEVVVLYLYNGKHLYDTEILLRDIFCGKIKHENVILYRKMRFVEYFRRSYFRDTFFPLTVGIYLRKNANPRSHFSNKIFEDEWIKKETKIERLPGTVRKLLTLYAALSKTKDIIFDLPALDSQGTELAFKMVKDAVKDGGSAILLDGYDDMREHTSKFITLEWNNGNPPPENEFHFKF</sequence>